<dbReference type="PANTHER" id="PTHR11802:SF113">
    <property type="entry name" value="SERINE CARBOXYPEPTIDASE CTSA-4.1"/>
    <property type="match status" value="1"/>
</dbReference>
<evidence type="ECO:0000256" key="7">
    <source>
        <dbReference type="ARBA" id="ARBA00022801"/>
    </source>
</evidence>
<dbReference type="STRING" id="1206466.K0KN11"/>
<dbReference type="PANTHER" id="PTHR11802">
    <property type="entry name" value="SERINE PROTEASE FAMILY S10 SERINE CARBOXYPEPTIDASE"/>
    <property type="match status" value="1"/>
</dbReference>
<dbReference type="InterPro" id="IPR001563">
    <property type="entry name" value="Peptidase_S10"/>
</dbReference>
<keyword evidence="7 11" id="KW-0378">Hydrolase</keyword>
<gene>
    <name evidence="12" type="ORF">BN7_2288</name>
</gene>
<dbReference type="FunFam" id="1.10.287.410:FF:000001">
    <property type="entry name" value="Carboxypeptidase Y"/>
    <property type="match status" value="1"/>
</dbReference>
<dbReference type="Gene3D" id="3.40.50.1820">
    <property type="entry name" value="alpha/beta hydrolase"/>
    <property type="match status" value="1"/>
</dbReference>
<comment type="subcellular location">
    <subcellularLocation>
        <location evidence="1">Vacuole</location>
    </subcellularLocation>
</comment>
<dbReference type="eggNOG" id="KOG1282">
    <property type="taxonomic scope" value="Eukaryota"/>
</dbReference>
<dbReference type="InterPro" id="IPR033124">
    <property type="entry name" value="Ser_caboxypep_his_AS"/>
</dbReference>
<organism evidence="12 13">
    <name type="scientific">Wickerhamomyces ciferrii (strain ATCC 14091 / BCRC 22168 / CBS 111 / JCM 3599 / NBRC 0793 / NRRL Y-1031 F-60-10)</name>
    <name type="common">Yeast</name>
    <name type="synonym">Pichia ciferrii</name>
    <dbReference type="NCBI Taxonomy" id="1206466"/>
    <lineage>
        <taxon>Eukaryota</taxon>
        <taxon>Fungi</taxon>
        <taxon>Dikarya</taxon>
        <taxon>Ascomycota</taxon>
        <taxon>Saccharomycotina</taxon>
        <taxon>Saccharomycetes</taxon>
        <taxon>Phaffomycetales</taxon>
        <taxon>Wickerhamomycetaceae</taxon>
        <taxon>Wickerhamomyces</taxon>
    </lineage>
</organism>
<dbReference type="EC" id="3.4.16.-" evidence="11"/>
<evidence type="ECO:0000256" key="6">
    <source>
        <dbReference type="ARBA" id="ARBA00022729"/>
    </source>
</evidence>
<dbReference type="MEROPS" id="S10.A49"/>
<keyword evidence="3" id="KW-0926">Vacuole</keyword>
<dbReference type="GO" id="GO:0046938">
    <property type="term" value="P:phytochelatin biosynthetic process"/>
    <property type="evidence" value="ECO:0007669"/>
    <property type="project" value="UniProtKB-ARBA"/>
</dbReference>
<dbReference type="Pfam" id="PF00450">
    <property type="entry name" value="Peptidase_S10"/>
    <property type="match status" value="1"/>
</dbReference>
<dbReference type="SUPFAM" id="SSF53474">
    <property type="entry name" value="alpha/beta-Hydrolases"/>
    <property type="match status" value="1"/>
</dbReference>
<proteinExistence type="inferred from homology"/>
<comment type="caution">
    <text evidence="12">The sequence shown here is derived from an EMBL/GenBank/DDBJ whole genome shotgun (WGS) entry which is preliminary data.</text>
</comment>
<dbReference type="GO" id="GO:0031638">
    <property type="term" value="P:zymogen activation"/>
    <property type="evidence" value="ECO:0007669"/>
    <property type="project" value="UniProtKB-ARBA"/>
</dbReference>
<keyword evidence="4 11" id="KW-0121">Carboxypeptidase</keyword>
<evidence type="ECO:0000313" key="13">
    <source>
        <dbReference type="Proteomes" id="UP000009328"/>
    </source>
</evidence>
<dbReference type="InterPro" id="IPR029058">
    <property type="entry name" value="AB_hydrolase_fold"/>
</dbReference>
<evidence type="ECO:0000256" key="1">
    <source>
        <dbReference type="ARBA" id="ARBA00004116"/>
    </source>
</evidence>
<comment type="catalytic activity">
    <reaction evidence="10">
        <text>Release of a C-terminal amino acid with broad specificity.</text>
        <dbReference type="EC" id="3.4.16.5"/>
    </reaction>
</comment>
<comment type="similarity">
    <text evidence="2 11">Belongs to the peptidase S10 family.</text>
</comment>
<dbReference type="GO" id="GO:0006995">
    <property type="term" value="P:cellular response to nitrogen starvation"/>
    <property type="evidence" value="ECO:0007669"/>
    <property type="project" value="UniProtKB-ARBA"/>
</dbReference>
<dbReference type="HOGENOM" id="CLU_008523_10_4_1"/>
<keyword evidence="5 11" id="KW-0645">Protease</keyword>
<reference evidence="12 13" key="1">
    <citation type="journal article" date="2012" name="Eukaryot. Cell">
        <title>Draft genome sequence of Wickerhamomyces ciferrii NRRL Y-1031 F-60-10.</title>
        <authorList>
            <person name="Schneider J."/>
            <person name="Andrea H."/>
            <person name="Blom J."/>
            <person name="Jaenicke S."/>
            <person name="Ruckert C."/>
            <person name="Schorsch C."/>
            <person name="Szczepanowski R."/>
            <person name="Farwick M."/>
            <person name="Goesmann A."/>
            <person name="Puhler A."/>
            <person name="Schaffer S."/>
            <person name="Tauch A."/>
            <person name="Kohler T."/>
            <person name="Brinkrolf K."/>
        </authorList>
    </citation>
    <scope>NUCLEOTIDE SEQUENCE [LARGE SCALE GENOMIC DNA]</scope>
    <source>
        <strain evidence="13">ATCC 14091 / BCRC 22168 / CBS 111 / JCM 3599 / NBRC 0793 / NRRL Y-1031 F-60-10</strain>
    </source>
</reference>
<keyword evidence="13" id="KW-1185">Reference proteome</keyword>
<evidence type="ECO:0000256" key="8">
    <source>
        <dbReference type="ARBA" id="ARBA00023157"/>
    </source>
</evidence>
<dbReference type="GO" id="GO:0004185">
    <property type="term" value="F:serine-type carboxypeptidase activity"/>
    <property type="evidence" value="ECO:0007669"/>
    <property type="project" value="UniProtKB-UniRule"/>
</dbReference>
<dbReference type="PROSITE" id="PS00131">
    <property type="entry name" value="CARBOXYPEPT_SER_SER"/>
    <property type="match status" value="1"/>
</dbReference>
<evidence type="ECO:0000313" key="12">
    <source>
        <dbReference type="EMBL" id="CCH42744.1"/>
    </source>
</evidence>
<protein>
    <recommendedName>
        <fullName evidence="11">Carboxypeptidase</fullName>
        <ecNumber evidence="11">3.4.16.-</ecNumber>
    </recommendedName>
</protein>
<evidence type="ECO:0000256" key="5">
    <source>
        <dbReference type="ARBA" id="ARBA00022670"/>
    </source>
</evidence>
<keyword evidence="8" id="KW-1015">Disulfide bond</keyword>
<dbReference type="PROSITE" id="PS00560">
    <property type="entry name" value="CARBOXYPEPT_SER_HIS"/>
    <property type="match status" value="1"/>
</dbReference>
<dbReference type="Gene3D" id="1.10.287.410">
    <property type="match status" value="1"/>
</dbReference>
<accession>K0KN11</accession>
<evidence type="ECO:0000256" key="4">
    <source>
        <dbReference type="ARBA" id="ARBA00022645"/>
    </source>
</evidence>
<dbReference type="InParanoid" id="K0KN11"/>
<dbReference type="GO" id="GO:0000328">
    <property type="term" value="C:fungal-type vacuole lumen"/>
    <property type="evidence" value="ECO:0007669"/>
    <property type="project" value="UniProtKB-ARBA"/>
</dbReference>
<dbReference type="InterPro" id="IPR018202">
    <property type="entry name" value="Ser_caboxypep_ser_AS"/>
</dbReference>
<dbReference type="FunCoup" id="K0KN11">
    <property type="interactions" value="791"/>
</dbReference>
<dbReference type="AlphaFoldDB" id="K0KN11"/>
<evidence type="ECO:0000256" key="9">
    <source>
        <dbReference type="ARBA" id="ARBA00023180"/>
    </source>
</evidence>
<dbReference type="PRINTS" id="PR00724">
    <property type="entry name" value="CRBOXYPTASEC"/>
</dbReference>
<evidence type="ECO:0000256" key="11">
    <source>
        <dbReference type="RuleBase" id="RU361156"/>
    </source>
</evidence>
<evidence type="ECO:0000256" key="2">
    <source>
        <dbReference type="ARBA" id="ARBA00009431"/>
    </source>
</evidence>
<name>K0KN11_WICCF</name>
<dbReference type="Proteomes" id="UP000009328">
    <property type="component" value="Unassembled WGS sequence"/>
</dbReference>
<evidence type="ECO:0000256" key="10">
    <source>
        <dbReference type="ARBA" id="ARBA00052076"/>
    </source>
</evidence>
<keyword evidence="6" id="KW-0732">Signal</keyword>
<evidence type="ECO:0000256" key="3">
    <source>
        <dbReference type="ARBA" id="ARBA00022554"/>
    </source>
</evidence>
<keyword evidence="9" id="KW-0325">Glycoprotein</keyword>
<dbReference type="EMBL" id="CAIF01000051">
    <property type="protein sequence ID" value="CCH42744.1"/>
    <property type="molecule type" value="Genomic_DNA"/>
</dbReference>
<sequence>MRLIPTAALVTSALAVSLNIPFINYEINLPQLSLQLSELSQIWGGSSQDQSNEIIEADVEDALYEILKTHSSNEIEQKFKEFDSKIPSSPRAKLQNIKQLDSSKYEFITNSKYPEHQLRINKADPKKLGIDTVNQTSGYLDFGDKHFFYYFFEARNNPETAPTLLWLNGGPGCSSMTGLFFELGPSSLGPDLKPIYNPYSWNNNANVIFLEQPIGVGFSYGDAKISTSYAAAKDVFVFLELFFQKFPQFVTNQFHIAGESYAGHYIPAIASEIVNHADRSFQLTSVLIGNGITDSLIQDAYYQPMACGLGGFKKVLSDEACDQMNKDYPKCKKLVEACYNLQNAFACVPATIYCSSKLLSPFEKTGLNFYDIRGPCETDADLCYNGMGYIEQYLNKPEVQEALGAEVQDFKGCDDDVFSSFALTGDESKPFQGFVKELLDQDIPVLIYAGDKDYICNWLGNRAWADGLDWKHGEKFAEKTLKPWIVNGTESGQVKSYGNFTFLRIYDAGHMVPYNQPEVSLDFVNNWLKGDYSLGY</sequence>